<sequence>MENDSDKFLKLEVRQKNTQAVLQDIQTQLGSVAKAVAQRAPSTLLVHTIPNPAVPNAHLSVITTRSGKVTARSLFKPDKGKQDLFQHL</sequence>
<dbReference type="Proteomes" id="UP001497516">
    <property type="component" value="Chromosome 8"/>
</dbReference>
<protein>
    <submittedName>
        <fullName evidence="1">Uncharacterized protein</fullName>
    </submittedName>
</protein>
<gene>
    <name evidence="1" type="ORF">LTRI10_LOCUS46438</name>
</gene>
<accession>A0AAV2G7U3</accession>
<dbReference type="EMBL" id="OZ034821">
    <property type="protein sequence ID" value="CAL1406731.1"/>
    <property type="molecule type" value="Genomic_DNA"/>
</dbReference>
<organism evidence="1 2">
    <name type="scientific">Linum trigynum</name>
    <dbReference type="NCBI Taxonomy" id="586398"/>
    <lineage>
        <taxon>Eukaryota</taxon>
        <taxon>Viridiplantae</taxon>
        <taxon>Streptophyta</taxon>
        <taxon>Embryophyta</taxon>
        <taxon>Tracheophyta</taxon>
        <taxon>Spermatophyta</taxon>
        <taxon>Magnoliopsida</taxon>
        <taxon>eudicotyledons</taxon>
        <taxon>Gunneridae</taxon>
        <taxon>Pentapetalae</taxon>
        <taxon>rosids</taxon>
        <taxon>fabids</taxon>
        <taxon>Malpighiales</taxon>
        <taxon>Linaceae</taxon>
        <taxon>Linum</taxon>
    </lineage>
</organism>
<keyword evidence="2" id="KW-1185">Reference proteome</keyword>
<name>A0AAV2G7U3_9ROSI</name>
<proteinExistence type="predicted"/>
<evidence type="ECO:0000313" key="1">
    <source>
        <dbReference type="EMBL" id="CAL1406731.1"/>
    </source>
</evidence>
<reference evidence="1 2" key="1">
    <citation type="submission" date="2024-04" db="EMBL/GenBank/DDBJ databases">
        <authorList>
            <person name="Fracassetti M."/>
        </authorList>
    </citation>
    <scope>NUCLEOTIDE SEQUENCE [LARGE SCALE GENOMIC DNA]</scope>
</reference>
<dbReference type="AlphaFoldDB" id="A0AAV2G7U3"/>
<evidence type="ECO:0000313" key="2">
    <source>
        <dbReference type="Proteomes" id="UP001497516"/>
    </source>
</evidence>